<feature type="non-terminal residue" evidence="2">
    <location>
        <position position="103"/>
    </location>
</feature>
<dbReference type="SUPFAM" id="SSF56300">
    <property type="entry name" value="Metallo-dependent phosphatases"/>
    <property type="match status" value="1"/>
</dbReference>
<dbReference type="STRING" id="3068.D8TN66"/>
<feature type="domain" description="Calcineurin-like phosphoesterase" evidence="1">
    <location>
        <begin position="29"/>
        <end position="103"/>
    </location>
</feature>
<dbReference type="RefSeq" id="XP_002948099.1">
    <property type="nucleotide sequence ID" value="XM_002948053.1"/>
</dbReference>
<dbReference type="Proteomes" id="UP000001058">
    <property type="component" value="Unassembled WGS sequence"/>
</dbReference>
<sequence length="103" mass="12213">YRRKPHNPPFWYSFEYGPVHFTMLSSEHNLERGSAQRRWLEDDLAAVDRCRTPWVIVGLHRPMYVVYPHKFNRVVGEHIRSSLESLLVEQLVDVVLSGHVHTY</sequence>
<feature type="non-terminal residue" evidence="2">
    <location>
        <position position="1"/>
    </location>
</feature>
<dbReference type="PANTHER" id="PTHR45778:SF7">
    <property type="entry name" value="PURPLE ACID PHOSPHATASE"/>
    <property type="match status" value="1"/>
</dbReference>
<dbReference type="InterPro" id="IPR029052">
    <property type="entry name" value="Metallo-depent_PP-like"/>
</dbReference>
<gene>
    <name evidence="2" type="ORF">VOLCADRAFT_48355</name>
</gene>
<dbReference type="eggNOG" id="KOG1378">
    <property type="taxonomic scope" value="Eukaryota"/>
</dbReference>
<protein>
    <recommendedName>
        <fullName evidence="1">Calcineurin-like phosphoesterase domain-containing protein</fullName>
    </recommendedName>
</protein>
<name>D8TN66_VOLCA</name>
<dbReference type="GO" id="GO:0016787">
    <property type="term" value="F:hydrolase activity"/>
    <property type="evidence" value="ECO:0007669"/>
    <property type="project" value="InterPro"/>
</dbReference>
<dbReference type="AlphaFoldDB" id="D8TN66"/>
<reference evidence="2 3" key="1">
    <citation type="journal article" date="2010" name="Science">
        <title>Genomic analysis of organismal complexity in the multicellular green alga Volvox carteri.</title>
        <authorList>
            <person name="Prochnik S.E."/>
            <person name="Umen J."/>
            <person name="Nedelcu A.M."/>
            <person name="Hallmann A."/>
            <person name="Miller S.M."/>
            <person name="Nishii I."/>
            <person name="Ferris P."/>
            <person name="Kuo A."/>
            <person name="Mitros T."/>
            <person name="Fritz-Laylin L.K."/>
            <person name="Hellsten U."/>
            <person name="Chapman J."/>
            <person name="Simakov O."/>
            <person name="Rensing S.A."/>
            <person name="Terry A."/>
            <person name="Pangilinan J."/>
            <person name="Kapitonov V."/>
            <person name="Jurka J."/>
            <person name="Salamov A."/>
            <person name="Shapiro H."/>
            <person name="Schmutz J."/>
            <person name="Grimwood J."/>
            <person name="Lindquist E."/>
            <person name="Lucas S."/>
            <person name="Grigoriev I.V."/>
            <person name="Schmitt R."/>
            <person name="Kirk D."/>
            <person name="Rokhsar D.S."/>
        </authorList>
    </citation>
    <scope>NUCLEOTIDE SEQUENCE [LARGE SCALE GENOMIC DNA]</scope>
    <source>
        <strain evidence="3">f. Nagariensis / Eve</strain>
    </source>
</reference>
<dbReference type="PANTHER" id="PTHR45778">
    <property type="entry name" value="PURPLE ACID PHOSPHATASE-RELATED"/>
    <property type="match status" value="1"/>
</dbReference>
<dbReference type="InterPro" id="IPR004843">
    <property type="entry name" value="Calcineurin-like_PHP"/>
</dbReference>
<dbReference type="OrthoDB" id="45007at2759"/>
<accession>D8TN66</accession>
<dbReference type="EMBL" id="GL378329">
    <property type="protein sequence ID" value="EFJ51087.1"/>
    <property type="molecule type" value="Genomic_DNA"/>
</dbReference>
<keyword evidence="3" id="KW-1185">Reference proteome</keyword>
<dbReference type="GeneID" id="9625084"/>
<evidence type="ECO:0000313" key="3">
    <source>
        <dbReference type="Proteomes" id="UP000001058"/>
    </source>
</evidence>
<dbReference type="Gene3D" id="3.60.21.10">
    <property type="match status" value="1"/>
</dbReference>
<dbReference type="InParanoid" id="D8TN66"/>
<dbReference type="KEGG" id="vcn:VOLCADRAFT_48355"/>
<organism evidence="3">
    <name type="scientific">Volvox carteri f. nagariensis</name>
    <dbReference type="NCBI Taxonomy" id="3068"/>
    <lineage>
        <taxon>Eukaryota</taxon>
        <taxon>Viridiplantae</taxon>
        <taxon>Chlorophyta</taxon>
        <taxon>core chlorophytes</taxon>
        <taxon>Chlorophyceae</taxon>
        <taxon>CS clade</taxon>
        <taxon>Chlamydomonadales</taxon>
        <taxon>Volvocaceae</taxon>
        <taxon>Volvox</taxon>
    </lineage>
</organism>
<proteinExistence type="predicted"/>
<dbReference type="Pfam" id="PF00149">
    <property type="entry name" value="Metallophos"/>
    <property type="match status" value="1"/>
</dbReference>
<evidence type="ECO:0000313" key="2">
    <source>
        <dbReference type="EMBL" id="EFJ51087.1"/>
    </source>
</evidence>
<evidence type="ECO:0000259" key="1">
    <source>
        <dbReference type="Pfam" id="PF00149"/>
    </source>
</evidence>